<gene>
    <name evidence="2" type="ORF">SAMN05421853_11379</name>
</gene>
<dbReference type="AlphaFoldDB" id="A0A1I5ZZV3"/>
<organism evidence="2 3">
    <name type="scientific">Roseivivax halotolerans</name>
    <dbReference type="NCBI Taxonomy" id="93684"/>
    <lineage>
        <taxon>Bacteria</taxon>
        <taxon>Pseudomonadati</taxon>
        <taxon>Pseudomonadota</taxon>
        <taxon>Alphaproteobacteria</taxon>
        <taxon>Rhodobacterales</taxon>
        <taxon>Roseobacteraceae</taxon>
        <taxon>Roseivivax</taxon>
    </lineage>
</organism>
<dbReference type="RefSeq" id="WP_245760293.1">
    <property type="nucleotide sequence ID" value="NZ_FOXV01000013.1"/>
</dbReference>
<dbReference type="InterPro" id="IPR000182">
    <property type="entry name" value="GNAT_dom"/>
</dbReference>
<dbReference type="PANTHER" id="PTHR43792:SF1">
    <property type="entry name" value="N-ACETYLTRANSFERASE DOMAIN-CONTAINING PROTEIN"/>
    <property type="match status" value="1"/>
</dbReference>
<name>A0A1I5ZZV3_9RHOB</name>
<feature type="domain" description="N-acetyltransferase" evidence="1">
    <location>
        <begin position="7"/>
        <end position="165"/>
    </location>
</feature>
<evidence type="ECO:0000313" key="3">
    <source>
        <dbReference type="Proteomes" id="UP000243106"/>
    </source>
</evidence>
<evidence type="ECO:0000313" key="2">
    <source>
        <dbReference type="EMBL" id="SFQ61920.1"/>
    </source>
</evidence>
<dbReference type="Pfam" id="PF13302">
    <property type="entry name" value="Acetyltransf_3"/>
    <property type="match status" value="1"/>
</dbReference>
<dbReference type="PROSITE" id="PS51186">
    <property type="entry name" value="GNAT"/>
    <property type="match status" value="1"/>
</dbReference>
<reference evidence="3" key="1">
    <citation type="submission" date="2016-10" db="EMBL/GenBank/DDBJ databases">
        <authorList>
            <person name="Varghese N."/>
            <person name="Submissions S."/>
        </authorList>
    </citation>
    <scope>NUCLEOTIDE SEQUENCE [LARGE SCALE GENOMIC DNA]</scope>
    <source>
        <strain evidence="3">JCM 10271</strain>
    </source>
</reference>
<dbReference type="InterPro" id="IPR051531">
    <property type="entry name" value="N-acetyltransferase"/>
</dbReference>
<sequence>MIRTERLLLRPARDDDLEDLHAIFSDPRAMRYWDRPAYKEIETTRAFLRWFMTPDQERREEYIIELDGRAIGKAGMWAKPEVGFILHPDVWGQGYAFEAMNAVIPRAFAAHPRLPALTAEIDPRNRASEALLTKLGFERTGFAEKNFLYGGEEWCDTAYYALERPKR</sequence>
<dbReference type="Gene3D" id="3.40.630.30">
    <property type="match status" value="1"/>
</dbReference>
<evidence type="ECO:0000259" key="1">
    <source>
        <dbReference type="PROSITE" id="PS51186"/>
    </source>
</evidence>
<proteinExistence type="predicted"/>
<protein>
    <submittedName>
        <fullName evidence="2">Protein N-acetyltransferase, RimJ/RimL family</fullName>
    </submittedName>
</protein>
<keyword evidence="3" id="KW-1185">Reference proteome</keyword>
<dbReference type="STRING" id="93684.SAMN05421853_11379"/>
<dbReference type="PANTHER" id="PTHR43792">
    <property type="entry name" value="GNAT FAMILY, PUTATIVE (AFU_ORTHOLOGUE AFUA_3G00765)-RELATED-RELATED"/>
    <property type="match status" value="1"/>
</dbReference>
<accession>A0A1I5ZZV3</accession>
<keyword evidence="2" id="KW-0808">Transferase</keyword>
<dbReference type="Proteomes" id="UP000243106">
    <property type="component" value="Unassembled WGS sequence"/>
</dbReference>
<dbReference type="SUPFAM" id="SSF55729">
    <property type="entry name" value="Acyl-CoA N-acyltransferases (Nat)"/>
    <property type="match status" value="1"/>
</dbReference>
<dbReference type="GO" id="GO:0016747">
    <property type="term" value="F:acyltransferase activity, transferring groups other than amino-acyl groups"/>
    <property type="evidence" value="ECO:0007669"/>
    <property type="project" value="InterPro"/>
</dbReference>
<dbReference type="EMBL" id="FOXV01000013">
    <property type="protein sequence ID" value="SFQ61920.1"/>
    <property type="molecule type" value="Genomic_DNA"/>
</dbReference>
<dbReference type="InterPro" id="IPR016181">
    <property type="entry name" value="Acyl_CoA_acyltransferase"/>
</dbReference>